<evidence type="ECO:0000313" key="3">
    <source>
        <dbReference type="Proteomes" id="UP001347174"/>
    </source>
</evidence>
<dbReference type="EMBL" id="CP129946">
    <property type="protein sequence ID" value="WWA76742.1"/>
    <property type="molecule type" value="Genomic_DNA"/>
</dbReference>
<gene>
    <name evidence="2" type="ORF">QYQ93_00465</name>
</gene>
<sequence>MITPTNALIVVPLLSGRPQARQKTTSHAGNPAWLVVRISFGPELPTLNQAALKTNSECSLAKANSASSLVFALPDLRSASSDLETRPVGPAEGRAVYRNNPDKQPLE</sequence>
<proteinExistence type="predicted"/>
<feature type="region of interest" description="Disordered" evidence="1">
    <location>
        <begin position="81"/>
        <end position="107"/>
    </location>
</feature>
<dbReference type="Proteomes" id="UP001347174">
    <property type="component" value="Chromosome"/>
</dbReference>
<dbReference type="RefSeq" id="WP_338476018.1">
    <property type="nucleotide sequence ID" value="NZ_CP129946.1"/>
</dbReference>
<organism evidence="2 3">
    <name type="scientific">Pseudomonas khavaziana</name>
    <dbReference type="NCBI Taxonomy" id="2842351"/>
    <lineage>
        <taxon>Bacteria</taxon>
        <taxon>Pseudomonadati</taxon>
        <taxon>Pseudomonadota</taxon>
        <taxon>Gammaproteobacteria</taxon>
        <taxon>Pseudomonadales</taxon>
        <taxon>Pseudomonadaceae</taxon>
        <taxon>Pseudomonas</taxon>
    </lineage>
</organism>
<accession>A0ABZ2DEJ9</accession>
<evidence type="ECO:0000256" key="1">
    <source>
        <dbReference type="SAM" id="MobiDB-lite"/>
    </source>
</evidence>
<keyword evidence="3" id="KW-1185">Reference proteome</keyword>
<name>A0ABZ2DEJ9_9PSED</name>
<evidence type="ECO:0000313" key="2">
    <source>
        <dbReference type="EMBL" id="WWA76742.1"/>
    </source>
</evidence>
<protein>
    <submittedName>
        <fullName evidence="2">Uncharacterized protein</fullName>
    </submittedName>
</protein>
<reference evidence="2 3" key="1">
    <citation type="submission" date="2023-07" db="EMBL/GenBank/DDBJ databases">
        <title>Plant endophyte Pseudomonas khavaziana can be used to control wheat stem rot.</title>
        <authorList>
            <person name="Guo S."/>
            <person name="Shen X."/>
        </authorList>
    </citation>
    <scope>NUCLEOTIDE SEQUENCE [LARGE SCALE GENOMIC DNA]</scope>
    <source>
        <strain evidence="2 3">SR9</strain>
    </source>
</reference>